<dbReference type="GO" id="GO:0003677">
    <property type="term" value="F:DNA binding"/>
    <property type="evidence" value="ECO:0007669"/>
    <property type="project" value="InterPro"/>
</dbReference>
<comment type="caution">
    <text evidence="2">The sequence shown here is derived from an EMBL/GenBank/DDBJ whole genome shotgun (WGS) entry which is preliminary data.</text>
</comment>
<reference evidence="2" key="2">
    <citation type="submission" date="2014-06" db="EMBL/GenBank/DDBJ databases">
        <title>Draft genome sequence of Clostridium ramosum(DSM 1402).</title>
        <authorList>
            <person name="Sudarsanam P."/>
            <person name="Ley R."/>
            <person name="Guruge J."/>
            <person name="Turnbaugh P.J."/>
            <person name="Mahowald M."/>
            <person name="Liep D."/>
            <person name="Gordon J."/>
        </authorList>
    </citation>
    <scope>NUCLEOTIDE SEQUENCE</scope>
    <source>
        <strain evidence="2">DSM 1402</strain>
    </source>
</reference>
<name>B0N5I3_9FIRM</name>
<evidence type="ECO:0000259" key="1">
    <source>
        <dbReference type="Pfam" id="PF01548"/>
    </source>
</evidence>
<reference evidence="2" key="1">
    <citation type="submission" date="2007-11" db="EMBL/GenBank/DDBJ databases">
        <authorList>
            <person name="Fulton L."/>
            <person name="Clifton S."/>
            <person name="Fulton B."/>
            <person name="Xu J."/>
            <person name="Minx P."/>
            <person name="Pepin K.H."/>
            <person name="Johnson M."/>
            <person name="Thiruvilangam P."/>
            <person name="Bhonagiri V."/>
            <person name="Nash W.E."/>
            <person name="Mardis E.R."/>
            <person name="Wilson R.K."/>
        </authorList>
    </citation>
    <scope>NUCLEOTIDE SEQUENCE [LARGE SCALE GENOMIC DNA]</scope>
    <source>
        <strain evidence="2">DSM 1402</strain>
    </source>
</reference>
<dbReference type="GO" id="GO:0006313">
    <property type="term" value="P:DNA transposition"/>
    <property type="evidence" value="ECO:0007669"/>
    <property type="project" value="InterPro"/>
</dbReference>
<dbReference type="AlphaFoldDB" id="B0N5I3"/>
<dbReference type="GO" id="GO:0004803">
    <property type="term" value="F:transposase activity"/>
    <property type="evidence" value="ECO:0007669"/>
    <property type="project" value="InterPro"/>
</dbReference>
<accession>B0N5I3</accession>
<protein>
    <recommendedName>
        <fullName evidence="1">Transposase IS110-like N-terminal domain-containing protein</fullName>
    </recommendedName>
</protein>
<sequence>MTASFMIIMVKPFVILLLSLITRMGSINCFLFLNFLDKNQKIKIGFEATGHYGSSLKQFLKAYNFDFMEINSFLIKQFSKASTLRKTKTDKIDSVLIP</sequence>
<dbReference type="RefSeq" id="WP_003537564.1">
    <property type="nucleotide sequence ID" value="NZ_CP036346.1"/>
</dbReference>
<dbReference type="Pfam" id="PF01548">
    <property type="entry name" value="DEDD_Tnp_IS110"/>
    <property type="match status" value="1"/>
</dbReference>
<dbReference type="Proteomes" id="UP000005798">
    <property type="component" value="Unassembled WGS sequence"/>
</dbReference>
<proteinExistence type="predicted"/>
<dbReference type="HOGENOM" id="CLU_2329442_0_0_9"/>
<dbReference type="EMBL" id="ABFX02000006">
    <property type="protein sequence ID" value="EDS18351.1"/>
    <property type="molecule type" value="Genomic_DNA"/>
</dbReference>
<gene>
    <name evidence="2" type="ORF">CLORAM_01897</name>
</gene>
<evidence type="ECO:0000313" key="2">
    <source>
        <dbReference type="EMBL" id="EDS18351.1"/>
    </source>
</evidence>
<evidence type="ECO:0000313" key="3">
    <source>
        <dbReference type="Proteomes" id="UP000005798"/>
    </source>
</evidence>
<organism evidence="2 3">
    <name type="scientific">Thomasclavelia ramosa DSM 1402</name>
    <dbReference type="NCBI Taxonomy" id="445974"/>
    <lineage>
        <taxon>Bacteria</taxon>
        <taxon>Bacillati</taxon>
        <taxon>Bacillota</taxon>
        <taxon>Erysipelotrichia</taxon>
        <taxon>Erysipelotrichales</taxon>
        <taxon>Coprobacillaceae</taxon>
        <taxon>Thomasclavelia</taxon>
    </lineage>
</organism>
<keyword evidence="3" id="KW-1185">Reference proteome</keyword>
<feature type="domain" description="Transposase IS110-like N-terminal" evidence="1">
    <location>
        <begin position="35"/>
        <end position="97"/>
    </location>
</feature>
<dbReference type="InterPro" id="IPR002525">
    <property type="entry name" value="Transp_IS110-like_N"/>
</dbReference>